<keyword evidence="1" id="KW-1133">Transmembrane helix</keyword>
<keyword evidence="1" id="KW-0812">Transmembrane</keyword>
<sequence>MILFAILYSMGFIFTILYYIVYNINCVENGEVSFSDIIFCSVLSSVGWLLVPMIGLAELIEKNYGEGISKFFNTPLFKSKDVT</sequence>
<proteinExistence type="predicted"/>
<keyword evidence="3" id="KW-1185">Reference proteome</keyword>
<gene>
    <name evidence="2" type="ORF">BF_0089</name>
</gene>
<dbReference type="Proteomes" id="UP000221837">
    <property type="component" value="Genome"/>
</dbReference>
<keyword evidence="1" id="KW-0472">Membrane</keyword>
<organism evidence="2 3">
    <name type="scientific">Serratia phage BF</name>
    <dbReference type="NCBI Taxonomy" id="1962671"/>
    <lineage>
        <taxon>Viruses</taxon>
        <taxon>Duplodnaviria</taxon>
        <taxon>Heunggongvirae</taxon>
        <taxon>Uroviricota</taxon>
        <taxon>Caudoviricetes</taxon>
        <taxon>Eneladusvirus</taxon>
        <taxon>Eneladusvirus BF</taxon>
    </lineage>
</organism>
<evidence type="ECO:0000313" key="3">
    <source>
        <dbReference type="Proteomes" id="UP000221837"/>
    </source>
</evidence>
<dbReference type="EMBL" id="KY630187">
    <property type="protein sequence ID" value="AQW88614.1"/>
    <property type="molecule type" value="Genomic_DNA"/>
</dbReference>
<reference evidence="2" key="1">
    <citation type="submission" date="2017-02" db="EMBL/GenBank/DDBJ databases">
        <title>Genome sequence of Serratia marcescens phage BF.</title>
        <authorList>
            <person name="Casey E."/>
            <person name="Fitzgerald B."/>
            <person name="Mahony J."/>
            <person name="Lugli G."/>
            <person name="Ventura M."/>
            <person name="van Sinderen D."/>
        </authorList>
    </citation>
    <scope>NUCLEOTIDE SEQUENCE [LARGE SCALE GENOMIC DNA]</scope>
</reference>
<feature type="transmembrane region" description="Helical" evidence="1">
    <location>
        <begin position="6"/>
        <end position="25"/>
    </location>
</feature>
<protein>
    <submittedName>
        <fullName evidence="2">Uncharacterized protein</fullName>
    </submittedName>
</protein>
<dbReference type="OrthoDB" id="36723at10239"/>
<feature type="transmembrane region" description="Helical" evidence="1">
    <location>
        <begin position="37"/>
        <end position="57"/>
    </location>
</feature>
<evidence type="ECO:0000313" key="2">
    <source>
        <dbReference type="EMBL" id="AQW88614.1"/>
    </source>
</evidence>
<evidence type="ECO:0000256" key="1">
    <source>
        <dbReference type="SAM" id="Phobius"/>
    </source>
</evidence>
<accession>A0A1S6UAB9</accession>
<name>A0A1S6UAB9_9CAUD</name>